<dbReference type="InterPro" id="IPR002563">
    <property type="entry name" value="Flavin_Rdtase-like_dom"/>
</dbReference>
<dbReference type="GO" id="GO:0046872">
    <property type="term" value="F:metal ion binding"/>
    <property type="evidence" value="ECO:0007669"/>
    <property type="project" value="UniProtKB-KW"/>
</dbReference>
<protein>
    <submittedName>
        <fullName evidence="5">Putative diflavin flavoprotein A 3</fullName>
        <ecNumber evidence="5">1.-.-.-</ecNumber>
    </submittedName>
</protein>
<keyword evidence="3" id="KW-0249">Electron transport</keyword>
<dbReference type="Gene3D" id="2.30.110.10">
    <property type="entry name" value="Electron Transport, Fmn-binding Protein, Chain A"/>
    <property type="match status" value="1"/>
</dbReference>
<evidence type="ECO:0000313" key="5">
    <source>
        <dbReference type="EMBL" id="TWT95320.1"/>
    </source>
</evidence>
<dbReference type="PANTHER" id="PTHR32145">
    <property type="entry name" value="DIFLAVIN FLAVOPROTEIN A 2-RELATED"/>
    <property type="match status" value="1"/>
</dbReference>
<dbReference type="SUPFAM" id="SSF50475">
    <property type="entry name" value="FMN-binding split barrel"/>
    <property type="match status" value="1"/>
</dbReference>
<evidence type="ECO:0000256" key="2">
    <source>
        <dbReference type="ARBA" id="ARBA00022723"/>
    </source>
</evidence>
<proteinExistence type="predicted"/>
<keyword evidence="5" id="KW-0560">Oxidoreductase</keyword>
<gene>
    <name evidence="5" type="primary">dfa3</name>
    <name evidence="5" type="ORF">Pla108_34660</name>
</gene>
<keyword evidence="2" id="KW-0479">Metal-binding</keyword>
<comment type="caution">
    <text evidence="5">The sequence shown here is derived from an EMBL/GenBank/DDBJ whole genome shotgun (WGS) entry which is preliminary data.</text>
</comment>
<dbReference type="RefSeq" id="WP_197526650.1">
    <property type="nucleotide sequence ID" value="NZ_SJPR01000005.1"/>
</dbReference>
<evidence type="ECO:0000259" key="4">
    <source>
        <dbReference type="SMART" id="SM00903"/>
    </source>
</evidence>
<sequence>MSDPSPSGPLSNDPLLNDGAFAALGRLPSGIYILTVGQGAEATGMLASWVQQAAFDPPMVSVALKRGRPVCDRIEAGEPFVLNVVGEGGRGLMKHFGKGFEPGEPAFEGLELAATACGANGLADAVALIECELAGAADAGDHRVFVARVTAGRVLSETAPTVHVRKRGDHY</sequence>
<dbReference type="InterPro" id="IPR012349">
    <property type="entry name" value="Split_barrel_FMN-bd"/>
</dbReference>
<dbReference type="InterPro" id="IPR051285">
    <property type="entry name" value="NADH_oxidoreductase_modular"/>
</dbReference>
<accession>A0A5C6A7F5</accession>
<dbReference type="Pfam" id="PF01613">
    <property type="entry name" value="Flavin_Reduct"/>
    <property type="match status" value="1"/>
</dbReference>
<name>A0A5C6A7F5_9BACT</name>
<dbReference type="SMART" id="SM00903">
    <property type="entry name" value="Flavin_Reduct"/>
    <property type="match status" value="1"/>
</dbReference>
<keyword evidence="6" id="KW-1185">Reference proteome</keyword>
<evidence type="ECO:0000256" key="3">
    <source>
        <dbReference type="ARBA" id="ARBA00022982"/>
    </source>
</evidence>
<feature type="domain" description="Flavin reductase like" evidence="4">
    <location>
        <begin position="24"/>
        <end position="171"/>
    </location>
</feature>
<keyword evidence="1" id="KW-0813">Transport</keyword>
<dbReference type="PANTHER" id="PTHR32145:SF11">
    <property type="entry name" value="DIFLAVIN FLAVOPROTEIN A 2-RELATED"/>
    <property type="match status" value="1"/>
</dbReference>
<dbReference type="EC" id="1.-.-.-" evidence="5"/>
<dbReference type="GO" id="GO:0016646">
    <property type="term" value="F:oxidoreductase activity, acting on the CH-NH group of donors, NAD or NADP as acceptor"/>
    <property type="evidence" value="ECO:0007669"/>
    <property type="project" value="UniProtKB-ARBA"/>
</dbReference>
<evidence type="ECO:0000256" key="1">
    <source>
        <dbReference type="ARBA" id="ARBA00022448"/>
    </source>
</evidence>
<dbReference type="AlphaFoldDB" id="A0A5C6A7F5"/>
<dbReference type="EMBL" id="SJPR01000005">
    <property type="protein sequence ID" value="TWT95320.1"/>
    <property type="molecule type" value="Genomic_DNA"/>
</dbReference>
<organism evidence="5 6">
    <name type="scientific">Botrimarina colliarenosi</name>
    <dbReference type="NCBI Taxonomy" id="2528001"/>
    <lineage>
        <taxon>Bacteria</taxon>
        <taxon>Pseudomonadati</taxon>
        <taxon>Planctomycetota</taxon>
        <taxon>Planctomycetia</taxon>
        <taxon>Pirellulales</taxon>
        <taxon>Lacipirellulaceae</taxon>
        <taxon>Botrimarina</taxon>
    </lineage>
</organism>
<reference evidence="5 6" key="1">
    <citation type="submission" date="2019-02" db="EMBL/GenBank/DDBJ databases">
        <title>Deep-cultivation of Planctomycetes and their phenomic and genomic characterization uncovers novel biology.</title>
        <authorList>
            <person name="Wiegand S."/>
            <person name="Jogler M."/>
            <person name="Boedeker C."/>
            <person name="Pinto D."/>
            <person name="Vollmers J."/>
            <person name="Rivas-Marin E."/>
            <person name="Kohn T."/>
            <person name="Peeters S.H."/>
            <person name="Heuer A."/>
            <person name="Rast P."/>
            <person name="Oberbeckmann S."/>
            <person name="Bunk B."/>
            <person name="Jeske O."/>
            <person name="Meyerdierks A."/>
            <person name="Storesund J.E."/>
            <person name="Kallscheuer N."/>
            <person name="Luecker S."/>
            <person name="Lage O.M."/>
            <person name="Pohl T."/>
            <person name="Merkel B.J."/>
            <person name="Hornburger P."/>
            <person name="Mueller R.-W."/>
            <person name="Bruemmer F."/>
            <person name="Labrenz M."/>
            <person name="Spormann A.M."/>
            <person name="Op Den Camp H."/>
            <person name="Overmann J."/>
            <person name="Amann R."/>
            <person name="Jetten M.S.M."/>
            <person name="Mascher T."/>
            <person name="Medema M.H."/>
            <person name="Devos D.P."/>
            <person name="Kaster A.-K."/>
            <person name="Ovreas L."/>
            <person name="Rohde M."/>
            <person name="Galperin M.Y."/>
            <person name="Jogler C."/>
        </authorList>
    </citation>
    <scope>NUCLEOTIDE SEQUENCE [LARGE SCALE GENOMIC DNA]</scope>
    <source>
        <strain evidence="5 6">Pla108</strain>
    </source>
</reference>
<dbReference type="GO" id="GO:0010181">
    <property type="term" value="F:FMN binding"/>
    <property type="evidence" value="ECO:0007669"/>
    <property type="project" value="InterPro"/>
</dbReference>
<evidence type="ECO:0000313" key="6">
    <source>
        <dbReference type="Proteomes" id="UP000317421"/>
    </source>
</evidence>
<dbReference type="Proteomes" id="UP000317421">
    <property type="component" value="Unassembled WGS sequence"/>
</dbReference>